<evidence type="ECO:0000313" key="2">
    <source>
        <dbReference type="EMBL" id="NKC33254.1"/>
    </source>
</evidence>
<dbReference type="Gene3D" id="2.60.40.1890">
    <property type="entry name" value="PCu(A)C copper chaperone"/>
    <property type="match status" value="1"/>
</dbReference>
<reference evidence="2 3" key="1">
    <citation type="submission" date="2020-03" db="EMBL/GenBank/DDBJ databases">
        <title>Roseomonas selenitidurans sp. nov. isolated from urban soil.</title>
        <authorList>
            <person name="Liu H."/>
        </authorList>
    </citation>
    <scope>NUCLEOTIDE SEQUENCE [LARGE SCALE GENOMIC DNA]</scope>
    <source>
        <strain evidence="2 3">BU-1</strain>
    </source>
</reference>
<dbReference type="InterPro" id="IPR058248">
    <property type="entry name" value="Lxx211020-like"/>
</dbReference>
<dbReference type="InterPro" id="IPR036182">
    <property type="entry name" value="PCuAC_sf"/>
</dbReference>
<dbReference type="RefSeq" id="WP_168033986.1">
    <property type="nucleotide sequence ID" value="NZ_JAAVNE010000041.1"/>
</dbReference>
<accession>A0ABX1E7R0</accession>
<evidence type="ECO:0000313" key="3">
    <source>
        <dbReference type="Proteomes" id="UP000787635"/>
    </source>
</evidence>
<dbReference type="Pfam" id="PF04314">
    <property type="entry name" value="PCuAC"/>
    <property type="match status" value="1"/>
</dbReference>
<gene>
    <name evidence="2" type="ORF">HEQ75_20500</name>
</gene>
<sequence length="176" mass="18675">MLPDVLDGGNQRAAEQRTGDRMTPDTIIGRRWLMPAVLLAWRLIVAGPAAAQDVQAGSLLLTGAWAKAADNDQRLPFGFVTIRNRGHEAERLLGATSAGAAAVELREPDASAAGGARAVTEGFVIPAGDVVALEPGGRHLLLRDLQVPLALGDEIRVTLRFERAGAVVVSLRAHWH</sequence>
<organism evidence="2 3">
    <name type="scientific">Falsiroseomonas selenitidurans</name>
    <dbReference type="NCBI Taxonomy" id="2716335"/>
    <lineage>
        <taxon>Bacteria</taxon>
        <taxon>Pseudomonadati</taxon>
        <taxon>Pseudomonadota</taxon>
        <taxon>Alphaproteobacteria</taxon>
        <taxon>Acetobacterales</taxon>
        <taxon>Roseomonadaceae</taxon>
        <taxon>Falsiroseomonas</taxon>
    </lineage>
</organism>
<comment type="caution">
    <text evidence="2">The sequence shown here is derived from an EMBL/GenBank/DDBJ whole genome shotgun (WGS) entry which is preliminary data.</text>
</comment>
<protein>
    <submittedName>
        <fullName evidence="2">Copper chaperone PCu(A)C</fullName>
    </submittedName>
</protein>
<dbReference type="Proteomes" id="UP000787635">
    <property type="component" value="Unassembled WGS sequence"/>
</dbReference>
<evidence type="ECO:0000256" key="1">
    <source>
        <dbReference type="SAM" id="MobiDB-lite"/>
    </source>
</evidence>
<dbReference type="PANTHER" id="PTHR36302">
    <property type="entry name" value="BLR7088 PROTEIN"/>
    <property type="match status" value="1"/>
</dbReference>
<dbReference type="InterPro" id="IPR007410">
    <property type="entry name" value="LpqE-like"/>
</dbReference>
<dbReference type="PANTHER" id="PTHR36302:SF1">
    <property type="entry name" value="COPPER CHAPERONE PCU(A)C"/>
    <property type="match status" value="1"/>
</dbReference>
<dbReference type="SUPFAM" id="SSF110087">
    <property type="entry name" value="DR1885-like metal-binding protein"/>
    <property type="match status" value="1"/>
</dbReference>
<keyword evidence="3" id="KW-1185">Reference proteome</keyword>
<feature type="region of interest" description="Disordered" evidence="1">
    <location>
        <begin position="1"/>
        <end position="21"/>
    </location>
</feature>
<dbReference type="EMBL" id="JAAVNE010000041">
    <property type="protein sequence ID" value="NKC33254.1"/>
    <property type="molecule type" value="Genomic_DNA"/>
</dbReference>
<name>A0ABX1E7R0_9PROT</name>
<proteinExistence type="predicted"/>